<dbReference type="AlphaFoldDB" id="A0A6G9D3C1"/>
<proteinExistence type="predicted"/>
<evidence type="ECO:0000313" key="2">
    <source>
        <dbReference type="Proteomes" id="UP000502345"/>
    </source>
</evidence>
<protein>
    <submittedName>
        <fullName evidence="1">Uncharacterized protein</fullName>
    </submittedName>
</protein>
<evidence type="ECO:0000313" key="1">
    <source>
        <dbReference type="EMBL" id="QIP43783.1"/>
    </source>
</evidence>
<keyword evidence="1" id="KW-0614">Plasmid</keyword>
<dbReference type="Proteomes" id="UP000502345">
    <property type="component" value="Plasmid plas1"/>
</dbReference>
<reference evidence="1 2" key="1">
    <citation type="submission" date="2020-03" db="EMBL/GenBank/DDBJ databases">
        <title>Screen low temperature-resistant strains for efficient degradation of petroleum hydrocarbons under the low temperature.</title>
        <authorList>
            <person name="Wang Y."/>
            <person name="Chen J."/>
        </authorList>
    </citation>
    <scope>NUCLEOTIDE SEQUENCE [LARGE SCALE GENOMIC DNA]</scope>
    <source>
        <strain evidence="1 2">KB1</strain>
        <plasmid evidence="1 2">plas1</plasmid>
    </source>
</reference>
<organism evidence="1 2">
    <name type="scientific">Rhodococcus erythropolis</name>
    <name type="common">Arthrobacter picolinophilus</name>
    <dbReference type="NCBI Taxonomy" id="1833"/>
    <lineage>
        <taxon>Bacteria</taxon>
        <taxon>Bacillati</taxon>
        <taxon>Actinomycetota</taxon>
        <taxon>Actinomycetes</taxon>
        <taxon>Mycobacteriales</taxon>
        <taxon>Nocardiaceae</taxon>
        <taxon>Rhodococcus</taxon>
        <taxon>Rhodococcus erythropolis group</taxon>
    </lineage>
</organism>
<name>A0A6G9D3C1_RHOER</name>
<dbReference type="EMBL" id="CP050125">
    <property type="protein sequence ID" value="QIP43783.1"/>
    <property type="molecule type" value="Genomic_DNA"/>
</dbReference>
<accession>A0A6G9D3C1</accession>
<gene>
    <name evidence="1" type="ORF">G9444_6540</name>
</gene>
<sequence length="44" mass="4910">MAFADLLLHVNLGFRVESNTADDGQMLTIPQHGRTFPPALARWT</sequence>
<geneLocation type="plasmid" evidence="1 2">
    <name>plas1</name>
</geneLocation>